<protein>
    <recommendedName>
        <fullName evidence="4">PEGA domain-containing protein</fullName>
    </recommendedName>
</protein>
<dbReference type="OrthoDB" id="5511190at2"/>
<feature type="region of interest" description="Disordered" evidence="1">
    <location>
        <begin position="314"/>
        <end position="377"/>
    </location>
</feature>
<keyword evidence="3" id="KW-1185">Reference proteome</keyword>
<reference evidence="2 3" key="1">
    <citation type="journal article" date="2011" name="Mol. Biol. Evol.">
        <title>Comparative genomic analysis of fruiting body formation in Myxococcales.</title>
        <authorList>
            <person name="Huntley S."/>
            <person name="Hamann N."/>
            <person name="Wegener-Feldbrugge S."/>
            <person name="Treuner-Lange A."/>
            <person name="Kube M."/>
            <person name="Reinhardt R."/>
            <person name="Klages S."/>
            <person name="Muller R."/>
            <person name="Ronning C.M."/>
            <person name="Nierman W.C."/>
            <person name="Sogaard-Andersen L."/>
        </authorList>
    </citation>
    <scope>NUCLEOTIDE SEQUENCE [LARGE SCALE GENOMIC DNA]</scope>
    <source>
        <strain evidence="2 3">DW4/3-1</strain>
    </source>
</reference>
<evidence type="ECO:0000256" key="1">
    <source>
        <dbReference type="SAM" id="MobiDB-lite"/>
    </source>
</evidence>
<dbReference type="EMBL" id="CP002271">
    <property type="protein sequence ID" value="ADO69709.1"/>
    <property type="molecule type" value="Genomic_DNA"/>
</dbReference>
<gene>
    <name evidence="2" type="ordered locus">STAUR_1905</name>
</gene>
<dbReference type="SUPFAM" id="SSF48452">
    <property type="entry name" value="TPR-like"/>
    <property type="match status" value="1"/>
</dbReference>
<evidence type="ECO:0000313" key="3">
    <source>
        <dbReference type="Proteomes" id="UP000001351"/>
    </source>
</evidence>
<dbReference type="RefSeq" id="WP_013374931.1">
    <property type="nucleotide sequence ID" value="NZ_AAMD01000259.1"/>
</dbReference>
<accession>E3FV71</accession>
<dbReference type="Proteomes" id="UP000001351">
    <property type="component" value="Chromosome"/>
</dbReference>
<name>E3FV71_STIAD</name>
<dbReference type="KEGG" id="sur:STAUR_1905"/>
<organism evidence="2 3">
    <name type="scientific">Stigmatella aurantiaca (strain DW4/3-1)</name>
    <dbReference type="NCBI Taxonomy" id="378806"/>
    <lineage>
        <taxon>Bacteria</taxon>
        <taxon>Pseudomonadati</taxon>
        <taxon>Myxococcota</taxon>
        <taxon>Myxococcia</taxon>
        <taxon>Myxococcales</taxon>
        <taxon>Cystobacterineae</taxon>
        <taxon>Archangiaceae</taxon>
        <taxon>Stigmatella</taxon>
    </lineage>
</organism>
<dbReference type="InterPro" id="IPR011990">
    <property type="entry name" value="TPR-like_helical_dom_sf"/>
</dbReference>
<evidence type="ECO:0000313" key="2">
    <source>
        <dbReference type="EMBL" id="ADO69709.1"/>
    </source>
</evidence>
<dbReference type="Gene3D" id="1.25.40.10">
    <property type="entry name" value="Tetratricopeptide repeat domain"/>
    <property type="match status" value="1"/>
</dbReference>
<dbReference type="STRING" id="378806.STAUR_1905"/>
<dbReference type="AlphaFoldDB" id="E3FV71"/>
<sequence>MAVVPIQALSGDMTSRSGPRLTERLMSEIRGTGGLLLVTPPLDEPPPDRLALARAAVKTAEAQRQQRDFAGAERSLDKALEDFAALAASLSQGQELADVYALRAAILYAQGKDEEASRALMFALTLAPGRTPSLAATSPLFAQTVSRVRAALREQPRGSIRFASAPSGVAVTLDGQPVETAPVRVTGVPPGLHLWRTVLPSGEVTGGLVEVASGREAVVTIQPPGEGPSAVLSAALAGNRLDTAAVDAAGALGRALGADLLLFGTVSLSEKTGLVFDSFVLAPDTRSPRRLPRVTLDAELLDAGPRLRGLTSALASQGAQAGEPAALPAVPASQEKPEPRLLQTEYPVVERPDAPAPPAAPAPSRTPLTPRKPLVRP</sequence>
<evidence type="ECO:0008006" key="4">
    <source>
        <dbReference type="Google" id="ProtNLM"/>
    </source>
</evidence>
<dbReference type="HOGENOM" id="CLU_733440_0_0_7"/>
<proteinExistence type="predicted"/>
<dbReference type="eggNOG" id="ENOG5032JH9">
    <property type="taxonomic scope" value="Bacteria"/>
</dbReference>